<reference evidence="18" key="1">
    <citation type="submission" date="2018-02" db="EMBL/GenBank/DDBJ databases">
        <authorList>
            <person name="O'Hara-Hanley K."/>
            <person name="Soby S."/>
        </authorList>
    </citation>
    <scope>NUCLEOTIDE SEQUENCE [LARGE SCALE GENOMIC DNA]</scope>
    <source>
        <strain evidence="18">MWU14-2602</strain>
    </source>
</reference>
<dbReference type="InterPro" id="IPR029063">
    <property type="entry name" value="SAM-dependent_MTases_sf"/>
</dbReference>
<keyword evidence="5" id="KW-0963">Cytoplasm</keyword>
<gene>
    <name evidence="17" type="ORF">C2I19_18270</name>
</gene>
<evidence type="ECO:0000259" key="14">
    <source>
        <dbReference type="PROSITE" id="PS50075"/>
    </source>
</evidence>
<dbReference type="GO" id="GO:0071770">
    <property type="term" value="P:DIM/DIP cell wall layer assembly"/>
    <property type="evidence" value="ECO:0007669"/>
    <property type="project" value="TreeGrafter"/>
</dbReference>
<dbReference type="PROSITE" id="PS52019">
    <property type="entry name" value="PKS_MFAS_DH"/>
    <property type="match status" value="1"/>
</dbReference>
<feature type="compositionally biased region" description="Low complexity" evidence="13">
    <location>
        <begin position="2646"/>
        <end position="2655"/>
    </location>
</feature>
<feature type="domain" description="PKS/mFAS DH" evidence="16">
    <location>
        <begin position="2360"/>
        <end position="2642"/>
    </location>
</feature>
<evidence type="ECO:0000256" key="2">
    <source>
        <dbReference type="ARBA" id="ARBA00004496"/>
    </source>
</evidence>
<dbReference type="PROSITE" id="PS00012">
    <property type="entry name" value="PHOSPHOPANTETHEINE"/>
    <property type="match status" value="1"/>
</dbReference>
<dbReference type="InterPro" id="IPR013968">
    <property type="entry name" value="PKS_KR"/>
</dbReference>
<dbReference type="Gene3D" id="3.40.50.150">
    <property type="entry name" value="Vaccinia Virus protein VP39"/>
    <property type="match status" value="2"/>
</dbReference>
<evidence type="ECO:0000256" key="5">
    <source>
        <dbReference type="ARBA" id="ARBA00022490"/>
    </source>
</evidence>
<dbReference type="InterPro" id="IPR042104">
    <property type="entry name" value="PKS_dehydratase_sf"/>
</dbReference>
<dbReference type="InterPro" id="IPR014030">
    <property type="entry name" value="Ketoacyl_synth_N"/>
</dbReference>
<feature type="region of interest" description="N-terminal hotdog fold" evidence="12">
    <location>
        <begin position="2360"/>
        <end position="2482"/>
    </location>
</feature>
<feature type="domain" description="Carrier" evidence="14">
    <location>
        <begin position="3099"/>
        <end position="3172"/>
    </location>
</feature>
<dbReference type="GO" id="GO:0031177">
    <property type="term" value="F:phosphopantetheine binding"/>
    <property type="evidence" value="ECO:0007669"/>
    <property type="project" value="InterPro"/>
</dbReference>
<dbReference type="InterPro" id="IPR036291">
    <property type="entry name" value="NAD(P)-bd_dom_sf"/>
</dbReference>
<dbReference type="InterPro" id="IPR050091">
    <property type="entry name" value="PKS_NRPS_Biosynth_Enz"/>
</dbReference>
<dbReference type="InterPro" id="IPR013217">
    <property type="entry name" value="Methyltransf_12"/>
</dbReference>
<dbReference type="Gene3D" id="3.40.47.10">
    <property type="match status" value="4"/>
</dbReference>
<feature type="domain" description="Carrier" evidence="14">
    <location>
        <begin position="482"/>
        <end position="555"/>
    </location>
</feature>
<dbReference type="PANTHER" id="PTHR43775">
    <property type="entry name" value="FATTY ACID SYNTHASE"/>
    <property type="match status" value="1"/>
</dbReference>
<feature type="compositionally biased region" description="Polar residues" evidence="13">
    <location>
        <begin position="28"/>
        <end position="43"/>
    </location>
</feature>
<dbReference type="InterPro" id="IPR020806">
    <property type="entry name" value="PKS_PP-bd"/>
</dbReference>
<feature type="domain" description="Carrier" evidence="14">
    <location>
        <begin position="5465"/>
        <end position="5544"/>
    </location>
</feature>
<keyword evidence="9" id="KW-0521">NADP</keyword>
<dbReference type="Pfam" id="PF00109">
    <property type="entry name" value="ketoacyl-synt"/>
    <property type="match status" value="4"/>
</dbReference>
<dbReference type="Pfam" id="PF21089">
    <property type="entry name" value="PKS_DH_N"/>
    <property type="match status" value="1"/>
</dbReference>
<dbReference type="InterPro" id="IPR054514">
    <property type="entry name" value="RhiE-like_linker"/>
</dbReference>
<dbReference type="SMART" id="SM00823">
    <property type="entry name" value="PKS_PP"/>
    <property type="match status" value="6"/>
</dbReference>
<dbReference type="Gene3D" id="3.40.50.1820">
    <property type="entry name" value="alpha/beta hydrolase"/>
    <property type="match status" value="1"/>
</dbReference>
<dbReference type="Pfam" id="PF22336">
    <property type="entry name" value="RhiE-like_linker"/>
    <property type="match status" value="4"/>
</dbReference>
<feature type="region of interest" description="Disordered" evidence="13">
    <location>
        <begin position="570"/>
        <end position="594"/>
    </location>
</feature>
<evidence type="ECO:0000259" key="16">
    <source>
        <dbReference type="PROSITE" id="PS52019"/>
    </source>
</evidence>
<dbReference type="CDD" id="cd08953">
    <property type="entry name" value="KR_2_SDR_x"/>
    <property type="match status" value="3"/>
</dbReference>
<dbReference type="InterPro" id="IPR057326">
    <property type="entry name" value="KR_dom"/>
</dbReference>
<keyword evidence="6" id="KW-0597">Phosphoprotein</keyword>
<dbReference type="FunFam" id="1.10.1200.10:FF:000019">
    <property type="entry name" value="Phenolpthiocerol synthesis type-I polyketide synthase PPSA"/>
    <property type="match status" value="1"/>
</dbReference>
<dbReference type="Gene3D" id="1.10.1200.10">
    <property type="entry name" value="ACP-like"/>
    <property type="match status" value="5"/>
</dbReference>
<feature type="domain" description="Ketosynthase family 3 (KS3)" evidence="15">
    <location>
        <begin position="597"/>
        <end position="1033"/>
    </location>
</feature>
<comment type="cofactor">
    <cofactor evidence="1">
        <name>pantetheine 4'-phosphate</name>
        <dbReference type="ChEBI" id="CHEBI:47942"/>
    </cofactor>
</comment>
<dbReference type="InterPro" id="IPR018201">
    <property type="entry name" value="Ketoacyl_synth_AS"/>
</dbReference>
<dbReference type="InterPro" id="IPR009081">
    <property type="entry name" value="PP-bd_ACP"/>
</dbReference>
<dbReference type="SMART" id="SM00825">
    <property type="entry name" value="PKS_KS"/>
    <property type="match status" value="4"/>
</dbReference>
<dbReference type="InterPro" id="IPR036736">
    <property type="entry name" value="ACP-like_sf"/>
</dbReference>
<dbReference type="PROSITE" id="PS50075">
    <property type="entry name" value="CARRIER"/>
    <property type="match status" value="6"/>
</dbReference>
<dbReference type="Gene3D" id="1.10.1240.100">
    <property type="match status" value="4"/>
</dbReference>
<evidence type="ECO:0000256" key="1">
    <source>
        <dbReference type="ARBA" id="ARBA00001957"/>
    </source>
</evidence>
<feature type="region of interest" description="Disordered" evidence="13">
    <location>
        <begin position="1734"/>
        <end position="1756"/>
    </location>
</feature>
<dbReference type="Gene3D" id="3.10.129.110">
    <property type="entry name" value="Polyketide synthase dehydratase"/>
    <property type="match status" value="1"/>
</dbReference>
<dbReference type="Pfam" id="PF00550">
    <property type="entry name" value="PP-binding"/>
    <property type="match status" value="5"/>
</dbReference>
<dbReference type="SUPFAM" id="SSF47336">
    <property type="entry name" value="ACP-like"/>
    <property type="match status" value="5"/>
</dbReference>
<dbReference type="InterPro" id="IPR000073">
    <property type="entry name" value="AB_hydrolase_1"/>
</dbReference>
<feature type="non-terminal residue" evidence="17">
    <location>
        <position position="1"/>
    </location>
</feature>
<keyword evidence="8" id="KW-0677">Repeat</keyword>
<feature type="domain" description="Carrier" evidence="14">
    <location>
        <begin position="1644"/>
        <end position="1721"/>
    </location>
</feature>
<organism evidence="17 18">
    <name type="scientific">Chromobacterium alticapitis</name>
    <dbReference type="NCBI Taxonomy" id="2073169"/>
    <lineage>
        <taxon>Bacteria</taxon>
        <taxon>Pseudomonadati</taxon>
        <taxon>Pseudomonadota</taxon>
        <taxon>Betaproteobacteria</taxon>
        <taxon>Neisseriales</taxon>
        <taxon>Chromobacteriaceae</taxon>
        <taxon>Chromobacterium</taxon>
    </lineage>
</organism>
<dbReference type="PANTHER" id="PTHR43775:SF37">
    <property type="entry name" value="SI:DKEY-61P9.11"/>
    <property type="match status" value="1"/>
</dbReference>
<feature type="region of interest" description="Disordered" evidence="13">
    <location>
        <begin position="3908"/>
        <end position="3927"/>
    </location>
</feature>
<feature type="region of interest" description="C-terminal hotdog fold" evidence="12">
    <location>
        <begin position="2496"/>
        <end position="2642"/>
    </location>
</feature>
<sequence length="5857" mass="631288">PRRLALPTYPFAQERYWVAPRLAGGAASTRTASPPRQDSSPTHAGTAHELLLAAPRWARRSESETAPSSLGEHHVLICGGAIPAAELARHLNDAQCRALEGGFVAQAESLLAMLRQLMSLRPQHAALVQIVVPALGAEQLSTALQGMLLSARAENPRLLGQIISIEVDESPTELARKLRQDAAHPEQRRIRYLDGERWVAEWHALQEETAHRPWKDKGVYLITGGLGGLGRLFAREIAARAANAVLVLTGRRPLAESQLDGIRELEALGARVDYRQLDVADAAAIRRLLLEIQEEYESLDGILHAAGVVRPNFVLRKSAEELHEVMAAKVAGLVNLDEASGDIELDVFLCFSSISAVVGIEGEADYASANAFMDAYAAYRNSLVAHGKRHGRMLSMNWPMWLDGGMRLDDITEQAMARATGMIPMRSEDGFDALYRALASGHDQVAVMAGEPDLMRRALNGESARARPAAPAPQADAGSLRADVLARLSALFAQVAKCDPARLDPAEPFETYGIDSIMITQLNAALSETFGDMPKTLFYEFHTLSALTDYFVAEHADSCLRLTGTAEPAQAPAASTAPARRTDNALSPAPAPQTSAREPIAIIGLSARYPGADDAEAFWRRISGQQSCISEIPPERWPLDDFFLADPEAGAKGRSYGKWGGFINGFADFDPLFFGISPRDALNIDPQERLFLQASWEVLEDAGYTRESLASRHGGRVGVFAGITKPGYELYLADLAQPSAARPSTSFGSLANRVSYFLNLRGPSMPIDTMCSASATAIHEACEHLLRDECELAIAGGVNLYLHPSGYLQLSSMRMLSSDQHCRSFGAGGDGYVPGEGVGAVLLKPLSRAMADGDHIYGLIRGSAINHGGKTNGYTVPNPAAQSEVIALALKRAGVHPRAVSYVEAHGTGTALGDPIEVAGLNKAFSAAAPARRFCALGSVKSHIGHSESAAGIAGLTKVLLQMRHGQLAPTLNARTPNPNIDFDASPFLLQHELAEWPRPQIEIDGEMRQFPRIAGISSFGAGGANAHIVLEEFVDERPSRQSNGAVLIPLSARNRDRLQARMAQLLQTIADGRIHDGNLADAAYTLQIGREAMELRLAFSCRTVEEMAQCLRSALTDPAADSRLHLANAKRAKETLAGLDHAAAASWIAARDDDALLAAWAKGLDVDWHLLYGDTPPRRISLPAYPFARETLWLPQMGITPGQRRELAAAHRQDADGLGTLLFAPRWRDVEPAQAIAAQTEKRLLWLAHPAYDAEALQAALPAIDCRALPGDFEAQAAALLTDLQRLSASTSAPVLLQLIVPGDGGEQSSAALLGLLRGSQIETPGQRCQLIMLDAGETIEALARKLDRCAASADEQFRFLGNRLQTLGWQPLEPLEASPPWRADGVYLITGGLGGLGLLFARQIAEHASGAAIVLAGRRQADEADQTAMAALRARGARVAYHALDLADADQVSSLIQRLTREYGGLNGVLHAAGLGRDARLADKTAAQLHEVLAPKAAGLRNLAAATRDLPLDVFICFSSLAAVRGNAGQADYATANAFLDAFAELSFARQADKQRARILSIDWPLWRDGGMRIDADMAEMMTQATGLTPLSAAEGVRALYRALASGLPRVLVLSGELARLRAGFLDVAPPRPASGAAGGDDLREAICRQLIAHVSALLSLRETDIDPEDPYHQFGFDSVSLTTFGSQLNQRWGTRLAPTIFFAHPTLNALARHLCDTEAERFASLLTGGEARPAQTPSLAAPEDKPRAPGAPAGADAIAIIGMSGRFPQARDIDAFWRNLRDGVDCIAEIPPERWDWREYYGDPGREQDKTNIKWGGFIEGVDEFDPLFFGISPREAKLMDPQQRLLMQHVWWALEDAGQAPSSLAGSKTAIFVGTCTSGYSERVTQATIEGYTSTSLVPSIGPNRMSYLLDLHGPSEPVETACSSSLVAIHRAARGILGGESEMAIAGGVNTLLSPKGTISLNKAGMLCEDGRCKTFSADANGYVRSEGVGMLVLKRLSAAERDGDRIYGLIRGSAQNHGGRATSLTAPNPKAQAELIRTAWTHAGVDPRTIGYIEAHGTGTALGDPVEIDGLKLAFGETVGEAGLAQQEIGRCGIGSVKSNIGHLELAAGVAGVIKVLLQMRHRTLVKSLHCETLNPYIDLRDSPFHIVRENAEWTAPRDADGRELPRRAGVSSFGFGGVNAHVVLEEYVDRRQSDAPTEAESPALIVLSARDERRLRESAGQLLRAIRAGAVRQDNLADTAYTLQVGRDAMPCRLAVLASSSTELDRALRAFVNGEQAAGAPVFVSSPDAACAAPPDCAHAEALAQWLAGKTPDWTALHVGRRPLRVSLPGYPFARESHWIEPSLGAPASSPAARAAGSPLVRPAPSGADGIRRFLIGLDGAESFLRDHRVQGRRVLPGVAYLEMARAAYVSDQKLDDDFRLRMSHVEWAQPLIVESRCEAELALRAAANGGTAFSISRDGILHCQGSLQPLPAAPAPLRRLPEWRDRCQARRLEADECYRRFAAMGLQYGPAHQGIAALSVGEGCAIAHLRLPEAVEADARGYVLHPSLLDSALQAVAGLALDEAGALALPFSVERVDLFSRCQRDMWAVVEPSAGLASHGRIRKYDIDLCRADGEVCVRLQGFSSRTAGPTAPGSGRAAAKPHAGAAITQPQSEHLRASSKSAAPLHITRNTDMPEIRTQDLPLSHGAPYPSMLREMQRNLTPSRLAPLYQPPRDEDALLRSLQHMLPRLLAAQLQTMGLRAPFKPAQQLVEELRILPFYTRWLEESLRLLAGSFDGGALPAFDSQAAWREWDEHKRSWQASPTFSAQSTLLEAMLRALPDILRGQVPATSVMFPNSSMALVEGIYKHNPVSDYFNAVLIEMAVTFIDARLKQDPAARIRILEIGAGTGGTSAPLLKRLQAYRDRIEEYCYTDLSKAFLLHADKHYAPDSPYLRGRIFDVSRPLSEQGIEPHSYDLVVATNVLHATSDIRNSVRHARALLRENGLLLLNELSRNVPFAHLTFGLLEGWWLYEDAELRIPGCPGLSASSWHAVLKAEGFRGIMFPTEDHAELGQQIVVAENGAADEVERTSNVQPRVATPPADQHASSDLYPRALGYFQELIASAVQLPVGDIHPDAPFEQYGIDSILVVQLNNALRQTFDDVSSTLFFEHRTLAGLTRHFVQTQADALAQALGTVAPRQAPAAADTDVAVFTPPAADELYPRALRYFQELIASAVQLPVDDIHPDASFEQYGIDSILVVQLNNALRQTFDDVSSTLFFEHRTLAGLARHFVQTQPAELAKILGMQQTPPAPSFGSPASRTAEPPKALDRDAESDSDIAVIGLAGRYAMADDIGQFWRNLSQGRHCISEVPAERWNHQLFYDPDKNRPGKAYSKWGGFVSGVSQFDPLFFSISPREAEQIDPQERLFLQEAYVGIQDAGYTPAGLGAAGKVGVFVGVMNGNYANGANFWSIANRVSFTFDFHGPSMAVDTACSSSLTALHLAMESLRGGASDVAIAGGVNLIIDPVQYLRLSSMKMLSAGDKCRAFGADADGFVDGEGVGVVVLKPLNRALADGDHIYGVIKACALNHGGRTSAYPVPNPDAQAAVIAEAMRQAGVDPRTIGYLEAHGTGTSLGDPIEIAGLSKAFRKATPDRQFCALGSVKSNIGHCESAAGIAGLSKVLLQLRHGQLAPSLHAEASNPNINFEATPFALQRRLAPWPRPRIGGAEHPRRAGLSSFGAGGANAHVIIEEAPALVDEPAQPTRPALIVLSARHPERLRETAARLLAATRERGWTDAQLPNLAYTLQTGREAMDERLAFQADSMADLAAKLEAFLADRADAAGLYRGSARRERYQAQAATLPDIGAGRQEACAPLLADWVQGSSVDWSAWHGARPPRRMSLPGYPFAREHCWVAPERRLLAEPSAPEPGRDDQARPSMPPAGLLRPVWRADQPALAEPPAGQRLLAFGASDDQLRELRQRYPAIVPLSLEPRLASDDLDHAIQTVGAIDHIVWIAPTAKAESIDSDAHIQAQSEGVLACFRLVKALLAAGYESRPLQWTVLTAQALAAHPDEDIAPDHASVHGLIGSMIKEFPAWSARLADLPARADAPLADALRLPADRQGQSWLFRQGQWHRQEWLPLPGDTVGETAYRLGGVYVVIGGAGGIGEVWSEHMVRRYGAKLFWIGRRPEDDVIRGKIARLAALGPAPRYLVADATDRASLQAACDAIRREQPRIHGVVHSAIVLQDQSLTRMTESRFAASLAAKVDVSVRMAQVFGPESLDFALFFSSLQSVGRAPGQSNYAAGCTFKDAFAHQLGRAWPCPVKTMNWGWWGSVGVVTASDYHARMAKAGLASIEPGEAMAALDVLMGGSHGQLGLLKTTDMAAVEPSAPIPTLAPAAEPGARPHDPAALKQRGIDALKRLIGTQLHVREQDIDIMESLSAYGVDSISITQLSSALGQSFQQISNALFADYPTIAELADHLLATQPEAYARWAGVADVPQQITVAPAPRSNAMPVEPASHAEPVDAALPPAAGTDIAIIGLACQFPGANNLAEYWEMLLEGRQADHNGPASRWPQRETAAKARFLDGVKQFDPGFFGLSALQAQAMDPQERLFLLNCWHALEDAGYGDNKWLDEYNKGEDEIGVFVGVTSPTYHLVGFEQTLAGNPVPTGMSFASIANRVSHALHLCGPSLAIDTMCSSSLVALHSACDSLRQGNCAMAIAGGVNLYLHPSRLDTIAQAQLAAEDGIDRSFAAGGRGFLPAEGVAAVVLKPLSQAMRDGDDIYAVIKGGAIGHSGNTLNYFVPSARSQRKVIERALAQAGLQADQVAYVEMQANGDEVSDGIEFEAIRAGYQTEHRQTRALRVGSVKPNIGHPEAAAGMAQLIKTILQLKHRQWAPTLVHGEPHPALGFEASRLRPQLCRETFDAASPYCAIHAFGGGGMAAHIVLAPSPALPVTPNGTTTVLGRLLTLSAHNRDALKRGAARLAGYLAHLAEDAPLDNIAYTLQTGRSAFSHRLAILADSPSSARARLEAYSRGEHRAGVILSPETGAGKLDADADAAAALAAGGHLSALAQLWVSGMTVDWRACWRGTPSSSRRVHLPGYAFELREYWPDTRPAPSALSPAPAAPAARLGSESAMPDLSTEFGSRYQSVSDRLYLATLSQLLAWLQTQGITLSSQASTQAHFLSAASAGTPAARLLDLMEKQGFVQRDRQGRLSLPAGVQPEALEEQRDAQLSLLLRAMPEYQPYFALLPLGLARLEQNPADSAPAPMALLAQAIVAPSKFAFINRICAESSLKQRLLERRTISVLDIGAGSFDFLHAIAHSVPGDIRIRYCLVSDSPELATALVQQGQEHFPHVDFTHSSSETLALSRESGEIDVTIVRAHTPCCGRLLSLLARLGDWCSQDGVVLLSQAPESQGTGLLRALLAQEEAVQPPSFEQIAETIVDAGCRREDVFPNWLSIFLRDGSLLPPDDGDKADEQQTAILEAVRHAIAQALPADVRLDPEANLAQYGLSSFGLALACARLQQQFGEAAHVSALARDPDALSIACMAQRIRSRLEDGRDALAMPGAAMAPIAGQIAQRLEALTRGQAALSASETLRRGEFVSSRGQRIEYFEIGEGQPLIFLTALAFTKSIWENQIQTFSASHRLIFPHLPGHAGSAPCLDFTFDELADDLAELMNALEIRQAHLAGWCMAGNIAQTFALRHASRLSSLILVCTTPTDARMRGVTRFDVESYSASPLGAYEMEFQNIYREAFLSPEVSRHLAIIRQSHVELPPHAVLSYIGNLFRFDTRAQLRKIKLPTLIVAGHWDIAFPIDQVALLKDGIPHADFVEMQDGGHLPFLNNSEQFNAIVADFLTRSISLKHRRAVHR</sequence>
<dbReference type="SUPFAM" id="SSF53474">
    <property type="entry name" value="alpha/beta-Hydrolases"/>
    <property type="match status" value="1"/>
</dbReference>
<comment type="function">
    <text evidence="11">Involved in production of the polyketide antibiotic thailandamide.</text>
</comment>
<dbReference type="GO" id="GO:0004315">
    <property type="term" value="F:3-oxoacyl-[acyl-carrier-protein] synthase activity"/>
    <property type="evidence" value="ECO:0007669"/>
    <property type="project" value="InterPro"/>
</dbReference>
<dbReference type="SMART" id="SM01294">
    <property type="entry name" value="PKS_PP_betabranch"/>
    <property type="match status" value="1"/>
</dbReference>
<dbReference type="Pfam" id="PF02801">
    <property type="entry name" value="Ketoacyl-synt_C"/>
    <property type="match status" value="4"/>
</dbReference>
<feature type="region of interest" description="Disordered" evidence="13">
    <location>
        <begin position="3293"/>
        <end position="3320"/>
    </location>
</feature>
<feature type="region of interest" description="Disordered" evidence="13">
    <location>
        <begin position="2635"/>
        <end position="2698"/>
    </location>
</feature>
<evidence type="ECO:0000313" key="17">
    <source>
        <dbReference type="EMBL" id="POZ60541.1"/>
    </source>
</evidence>
<dbReference type="Pfam" id="PF08659">
    <property type="entry name" value="KR"/>
    <property type="match status" value="3"/>
</dbReference>
<comment type="subcellular location">
    <subcellularLocation>
        <location evidence="2">Cytoplasm</location>
    </subcellularLocation>
</comment>
<keyword evidence="7" id="KW-0808">Transferase</keyword>
<protein>
    <recommendedName>
        <fullName evidence="19">Polyketide synthase</fullName>
    </recommendedName>
</protein>
<dbReference type="InterPro" id="IPR006162">
    <property type="entry name" value="Ppantetheine_attach_site"/>
</dbReference>
<evidence type="ECO:0008006" key="19">
    <source>
        <dbReference type="Google" id="ProtNLM"/>
    </source>
</evidence>
<dbReference type="FunFam" id="3.40.47.10:FF:000019">
    <property type="entry name" value="Polyketide synthase type I"/>
    <property type="match status" value="3"/>
</dbReference>
<evidence type="ECO:0000256" key="3">
    <source>
        <dbReference type="ARBA" id="ARBA00004792"/>
    </source>
</evidence>
<dbReference type="SUPFAM" id="SSF53901">
    <property type="entry name" value="Thiolase-like"/>
    <property type="match status" value="4"/>
</dbReference>
<dbReference type="EMBL" id="PQWB01000117">
    <property type="protein sequence ID" value="POZ60541.1"/>
    <property type="molecule type" value="Genomic_DNA"/>
</dbReference>
<keyword evidence="18" id="KW-1185">Reference proteome</keyword>
<keyword evidence="10" id="KW-0511">Multifunctional enzyme</keyword>
<feature type="active site" description="Proton acceptor; for dehydratase activity" evidence="12">
    <location>
        <position position="2395"/>
    </location>
</feature>
<proteinExistence type="predicted"/>
<dbReference type="SMART" id="SM00826">
    <property type="entry name" value="PKS_DH"/>
    <property type="match status" value="1"/>
</dbReference>
<dbReference type="GO" id="GO:0005737">
    <property type="term" value="C:cytoplasm"/>
    <property type="evidence" value="ECO:0007669"/>
    <property type="project" value="UniProtKB-SubCell"/>
</dbReference>
<dbReference type="GO" id="GO:0005886">
    <property type="term" value="C:plasma membrane"/>
    <property type="evidence" value="ECO:0007669"/>
    <property type="project" value="TreeGrafter"/>
</dbReference>
<dbReference type="InterPro" id="IPR020807">
    <property type="entry name" value="PKS_DH"/>
</dbReference>
<feature type="domain" description="Ketosynthase family 3 (KS3)" evidence="15">
    <location>
        <begin position="1758"/>
        <end position="2193"/>
    </location>
</feature>
<dbReference type="OrthoDB" id="8570649at2"/>
<dbReference type="SUPFAM" id="SSF51735">
    <property type="entry name" value="NAD(P)-binding Rossmann-fold domains"/>
    <property type="match status" value="4"/>
</dbReference>
<dbReference type="InterPro" id="IPR049552">
    <property type="entry name" value="PKS_DH_N"/>
</dbReference>
<accession>A0A2S5DBZ9</accession>
<evidence type="ECO:0000256" key="9">
    <source>
        <dbReference type="ARBA" id="ARBA00022857"/>
    </source>
</evidence>
<feature type="compositionally biased region" description="Low complexity" evidence="13">
    <location>
        <begin position="570"/>
        <end position="579"/>
    </location>
</feature>
<dbReference type="CDD" id="cd00833">
    <property type="entry name" value="PKS"/>
    <property type="match status" value="4"/>
</dbReference>
<dbReference type="GO" id="GO:0006633">
    <property type="term" value="P:fatty acid biosynthetic process"/>
    <property type="evidence" value="ECO:0007669"/>
    <property type="project" value="InterPro"/>
</dbReference>
<dbReference type="InterPro" id="IPR014031">
    <property type="entry name" value="Ketoacyl_synth_C"/>
</dbReference>
<dbReference type="GO" id="GO:0004312">
    <property type="term" value="F:fatty acid synthase activity"/>
    <property type="evidence" value="ECO:0007669"/>
    <property type="project" value="TreeGrafter"/>
</dbReference>
<evidence type="ECO:0000259" key="15">
    <source>
        <dbReference type="PROSITE" id="PS52004"/>
    </source>
</evidence>
<dbReference type="CDD" id="cd02440">
    <property type="entry name" value="AdoMet_MTases"/>
    <property type="match status" value="1"/>
</dbReference>
<dbReference type="InterPro" id="IPR049900">
    <property type="entry name" value="PKS_mFAS_DH"/>
</dbReference>
<dbReference type="PROSITE" id="PS52004">
    <property type="entry name" value="KS3_2"/>
    <property type="match status" value="4"/>
</dbReference>
<dbReference type="SMART" id="SM00822">
    <property type="entry name" value="PKS_KR"/>
    <property type="match status" value="3"/>
</dbReference>
<evidence type="ECO:0000256" key="7">
    <source>
        <dbReference type="ARBA" id="ARBA00022679"/>
    </source>
</evidence>
<name>A0A2S5DBZ9_9NEIS</name>
<dbReference type="Pfam" id="PF08242">
    <property type="entry name" value="Methyltransf_12"/>
    <property type="match status" value="1"/>
</dbReference>
<evidence type="ECO:0000256" key="4">
    <source>
        <dbReference type="ARBA" id="ARBA00022450"/>
    </source>
</evidence>
<evidence type="ECO:0000256" key="11">
    <source>
        <dbReference type="ARBA" id="ARBA00054155"/>
    </source>
</evidence>
<dbReference type="Proteomes" id="UP000237082">
    <property type="component" value="Unassembled WGS sequence"/>
</dbReference>
<dbReference type="InterPro" id="IPR016039">
    <property type="entry name" value="Thiolase-like"/>
</dbReference>
<dbReference type="PROSITE" id="PS00606">
    <property type="entry name" value="KS3_1"/>
    <property type="match status" value="2"/>
</dbReference>
<feature type="domain" description="Ketosynthase family 3 (KS3)" evidence="15">
    <location>
        <begin position="3322"/>
        <end position="3737"/>
    </location>
</feature>
<comment type="pathway">
    <text evidence="3">Antibiotic biosynthesis.</text>
</comment>
<feature type="region of interest" description="Disordered" evidence="13">
    <location>
        <begin position="24"/>
        <end position="44"/>
    </location>
</feature>
<feature type="domain" description="Carrier" evidence="14">
    <location>
        <begin position="4398"/>
        <end position="4471"/>
    </location>
</feature>
<dbReference type="InterPro" id="IPR029058">
    <property type="entry name" value="AB_hydrolase_fold"/>
</dbReference>
<comment type="caution">
    <text evidence="17">The sequence shown here is derived from an EMBL/GenBank/DDBJ whole genome shotgun (WGS) entry which is preliminary data.</text>
</comment>
<feature type="active site" description="Proton donor; for dehydratase activity" evidence="12">
    <location>
        <position position="2558"/>
    </location>
</feature>
<evidence type="ECO:0000313" key="18">
    <source>
        <dbReference type="Proteomes" id="UP000237082"/>
    </source>
</evidence>
<dbReference type="SUPFAM" id="SSF53335">
    <property type="entry name" value="S-adenosyl-L-methionine-dependent methyltransferases"/>
    <property type="match status" value="2"/>
</dbReference>
<keyword evidence="4" id="KW-0596">Phosphopantetheine</keyword>
<dbReference type="InterPro" id="IPR020841">
    <property type="entry name" value="PKS_Beta-ketoAc_synthase_dom"/>
</dbReference>
<evidence type="ECO:0000256" key="8">
    <source>
        <dbReference type="ARBA" id="ARBA00022737"/>
    </source>
</evidence>
<evidence type="ECO:0000256" key="6">
    <source>
        <dbReference type="ARBA" id="ARBA00022553"/>
    </source>
</evidence>
<feature type="domain" description="Ketosynthase family 3 (KS3)" evidence="15">
    <location>
        <begin position="4519"/>
        <end position="4934"/>
    </location>
</feature>
<feature type="domain" description="Carrier" evidence="14">
    <location>
        <begin position="3209"/>
        <end position="3282"/>
    </location>
</feature>
<evidence type="ECO:0000256" key="13">
    <source>
        <dbReference type="SAM" id="MobiDB-lite"/>
    </source>
</evidence>
<dbReference type="Gene3D" id="3.40.50.720">
    <property type="entry name" value="NAD(P)-binding Rossmann-like Domain"/>
    <property type="match status" value="3"/>
</dbReference>
<dbReference type="Pfam" id="PF14765">
    <property type="entry name" value="PS-DH"/>
    <property type="match status" value="1"/>
</dbReference>
<evidence type="ECO:0000256" key="12">
    <source>
        <dbReference type="PROSITE-ProRule" id="PRU01363"/>
    </source>
</evidence>
<evidence type="ECO:0000256" key="10">
    <source>
        <dbReference type="ARBA" id="ARBA00023268"/>
    </source>
</evidence>
<dbReference type="Pfam" id="PF00561">
    <property type="entry name" value="Abhydrolase_1"/>
    <property type="match status" value="1"/>
</dbReference>
<dbReference type="InterPro" id="IPR049551">
    <property type="entry name" value="PKS_DH_C"/>
</dbReference>